<sequence>MEANEIIANACANRAFIYQYLWRVFSDVPDETLIETTLRTAREQFELFFGADSPEMKEFAALCVELHTALALDAKASSLANDYTRLFIGPGKLPASPWESVYACGEELVFQQSTLNVRAAYHAAGFTAAGYPHVPDDHIATELAFMAALCSEAETRASSGDMPGAKVALGRQAMFLAEHLGCWVDEFAQRLTSHLPKSASSFYVHAANLAAALCKADATATAELLEACPK</sequence>
<name>A0A369LFT1_9ACTN</name>
<dbReference type="PANTHER" id="PTHR34227">
    <property type="entry name" value="CHAPERONE PROTEIN YCDY"/>
    <property type="match status" value="1"/>
</dbReference>
<accession>A0A369LFT1</accession>
<proteinExistence type="predicted"/>
<evidence type="ECO:0000256" key="1">
    <source>
        <dbReference type="ARBA" id="ARBA00023186"/>
    </source>
</evidence>
<comment type="caution">
    <text evidence="2">The sequence shown here is derived from an EMBL/GenBank/DDBJ whole genome shotgun (WGS) entry which is preliminary data.</text>
</comment>
<dbReference type="Gene3D" id="1.10.3480.10">
    <property type="entry name" value="TorD-like"/>
    <property type="match status" value="1"/>
</dbReference>
<dbReference type="EMBL" id="PPTO01000009">
    <property type="protein sequence ID" value="RDB58180.1"/>
    <property type="molecule type" value="Genomic_DNA"/>
</dbReference>
<dbReference type="InterPro" id="IPR050289">
    <property type="entry name" value="TorD/DmsD_chaperones"/>
</dbReference>
<evidence type="ECO:0000313" key="3">
    <source>
        <dbReference type="Proteomes" id="UP000253975"/>
    </source>
</evidence>
<gene>
    <name evidence="2" type="ORF">C1881_06320</name>
</gene>
<dbReference type="PANTHER" id="PTHR34227:SF1">
    <property type="entry name" value="DIMETHYL SULFOXIDE REDUCTASE CHAPERONE-RELATED"/>
    <property type="match status" value="1"/>
</dbReference>
<dbReference type="Pfam" id="PF02613">
    <property type="entry name" value="Nitrate_red_del"/>
    <property type="match status" value="1"/>
</dbReference>
<dbReference type="SUPFAM" id="SSF89155">
    <property type="entry name" value="TorD-like"/>
    <property type="match status" value="1"/>
</dbReference>
<dbReference type="InterPro" id="IPR036411">
    <property type="entry name" value="TorD-like_sf"/>
</dbReference>
<dbReference type="AlphaFoldDB" id="A0A369LFT1"/>
<dbReference type="InterPro" id="IPR020945">
    <property type="entry name" value="DMSO/NO3_reduct_chaperone"/>
</dbReference>
<protein>
    <submittedName>
        <fullName evidence="2">Dehydrogenase</fullName>
    </submittedName>
</protein>
<dbReference type="RefSeq" id="WP_114615689.1">
    <property type="nucleotide sequence ID" value="NZ_PPTO01000009.1"/>
</dbReference>
<evidence type="ECO:0000313" key="2">
    <source>
        <dbReference type="EMBL" id="RDB58180.1"/>
    </source>
</evidence>
<organism evidence="2 3">
    <name type="scientific">Slackia isoflavoniconvertens</name>
    <dbReference type="NCBI Taxonomy" id="572010"/>
    <lineage>
        <taxon>Bacteria</taxon>
        <taxon>Bacillati</taxon>
        <taxon>Actinomycetota</taxon>
        <taxon>Coriobacteriia</taxon>
        <taxon>Eggerthellales</taxon>
        <taxon>Eggerthellaceae</taxon>
        <taxon>Slackia</taxon>
    </lineage>
</organism>
<reference evidence="2 3" key="1">
    <citation type="journal article" date="2018" name="Elife">
        <title>Discovery and characterization of a prevalent human gut bacterial enzyme sufficient for the inactivation of a family of plant toxins.</title>
        <authorList>
            <person name="Koppel N."/>
            <person name="Bisanz J.E."/>
            <person name="Pandelia M.E."/>
            <person name="Turnbaugh P.J."/>
            <person name="Balskus E.P."/>
        </authorList>
    </citation>
    <scope>NUCLEOTIDE SEQUENCE [LARGE SCALE GENOMIC DNA]</scope>
    <source>
        <strain evidence="2 3">OB21 GAM31</strain>
    </source>
</reference>
<dbReference type="Proteomes" id="UP000253975">
    <property type="component" value="Unassembled WGS sequence"/>
</dbReference>
<keyword evidence="1" id="KW-0143">Chaperone</keyword>